<dbReference type="PANTHER" id="PTHR16631">
    <property type="entry name" value="GLUCAN 1,3-BETA-GLUCOSIDASE"/>
    <property type="match status" value="1"/>
</dbReference>
<keyword evidence="8" id="KW-0119">Carbohydrate metabolism</keyword>
<keyword evidence="9" id="KW-0961">Cell wall biogenesis/degradation</keyword>
<evidence type="ECO:0000256" key="10">
    <source>
        <dbReference type="ARBA" id="ARBA00023326"/>
    </source>
</evidence>
<evidence type="ECO:0000256" key="6">
    <source>
        <dbReference type="ARBA" id="ARBA00023136"/>
    </source>
</evidence>
<dbReference type="GO" id="GO:0000272">
    <property type="term" value="P:polysaccharide catabolic process"/>
    <property type="evidence" value="ECO:0007669"/>
    <property type="project" value="UniProtKB-KW"/>
</dbReference>
<keyword evidence="10" id="KW-0624">Polysaccharide degradation</keyword>
<proteinExistence type="predicted"/>
<reference evidence="14 15" key="1">
    <citation type="submission" date="2018-07" db="EMBL/GenBank/DDBJ databases">
        <title>Genome sequencing of oomycete isolates from Chile give support for New Zealand origin for Phytophthora kernoviae and make available the first Nothophytophthora sp. genome.</title>
        <authorList>
            <person name="Studholme D.J."/>
            <person name="Sanfuentes E."/>
            <person name="Panda P."/>
            <person name="Hill R."/>
            <person name="Sambles C."/>
            <person name="Grant M."/>
            <person name="Williams N.M."/>
            <person name="Mcdougal R.L."/>
        </authorList>
    </citation>
    <scope>NUCLEOTIDE SEQUENCE [LARGE SCALE GENOMIC DNA]</scope>
    <source>
        <strain evidence="14">Chile6</strain>
    </source>
</reference>
<dbReference type="EMBL" id="MBDO02000609">
    <property type="protein sequence ID" value="RLN53542.1"/>
    <property type="molecule type" value="Genomic_DNA"/>
</dbReference>
<dbReference type="GO" id="GO:0005886">
    <property type="term" value="C:plasma membrane"/>
    <property type="evidence" value="ECO:0007669"/>
    <property type="project" value="UniProtKB-SubCell"/>
</dbReference>
<comment type="caution">
    <text evidence="14">The sequence shown here is derived from an EMBL/GenBank/DDBJ whole genome shotgun (WGS) entry which is preliminary data.</text>
</comment>
<evidence type="ECO:0000256" key="4">
    <source>
        <dbReference type="ARBA" id="ARBA00022475"/>
    </source>
</evidence>
<evidence type="ECO:0000256" key="9">
    <source>
        <dbReference type="ARBA" id="ARBA00023316"/>
    </source>
</evidence>
<evidence type="ECO:0000256" key="3">
    <source>
        <dbReference type="ARBA" id="ARBA00012780"/>
    </source>
</evidence>
<evidence type="ECO:0000256" key="8">
    <source>
        <dbReference type="ARBA" id="ARBA00023277"/>
    </source>
</evidence>
<accession>A0A3F2RD35</accession>
<dbReference type="PANTHER" id="PTHR16631:SF17">
    <property type="entry name" value="GLUCAN ENDO-1,3-BETA-GLUCOSIDASE BTGC"/>
    <property type="match status" value="1"/>
</dbReference>
<dbReference type="InterPro" id="IPR017853">
    <property type="entry name" value="GH"/>
</dbReference>
<keyword evidence="7" id="KW-0325">Glycoprotein</keyword>
<evidence type="ECO:0000256" key="12">
    <source>
        <dbReference type="ARBA" id="ARBA00042373"/>
    </source>
</evidence>
<evidence type="ECO:0000313" key="15">
    <source>
        <dbReference type="Proteomes" id="UP000277300"/>
    </source>
</evidence>
<evidence type="ECO:0000256" key="7">
    <source>
        <dbReference type="ARBA" id="ARBA00023180"/>
    </source>
</evidence>
<gene>
    <name evidence="14" type="ORF">BBP00_00009272</name>
</gene>
<evidence type="ECO:0000313" key="14">
    <source>
        <dbReference type="EMBL" id="RLN53542.1"/>
    </source>
</evidence>
<dbReference type="AlphaFoldDB" id="A0A3F2RD35"/>
<dbReference type="EC" id="3.2.1.39" evidence="3"/>
<dbReference type="GO" id="GO:0071555">
    <property type="term" value="P:cell wall organization"/>
    <property type="evidence" value="ECO:0007669"/>
    <property type="project" value="UniProtKB-KW"/>
</dbReference>
<sequence length="415" mass="45552">MVSSYLTAFTVGAAIAMGATDANRLSTGVCYSPWHHQNVNRDVLANDMRQVSQHFSSIRTYQAQFSGVNVVDMAASAGIRVAVGVQLTDPRWIDSEIQAVCDGYSRNSWAVEAVYVGNEDLKNGDYGKFTADELAGYIRRVKNCVGNTPVGSVQRINEWLGSDGAWALANACDVMGVNIYPYFTPGSQPPVDKLQAQWEQMTSKFGANKLHLTETGWPYAGETYQGNVASVENMQLYLNQYAQWAKNVGQSYWFMMYDATVSYTGSECEKHFGLFGTDMSPHSLELHDNVALGTNRVPGKTVPQMEVHFKNVSISADIVAKDEKSTAVELPTLKNKMMKGVRGLVTSKHTAKKQILKGVNGVFKPCTITLVLGQPSSGKSSLMKLLSDRFPEEKNIVIERDVMCNGAPAADLRKV</sequence>
<evidence type="ECO:0000256" key="5">
    <source>
        <dbReference type="ARBA" id="ARBA00022801"/>
    </source>
</evidence>
<dbReference type="InterPro" id="IPR050732">
    <property type="entry name" value="Beta-glucan_modifiers"/>
</dbReference>
<evidence type="ECO:0000256" key="2">
    <source>
        <dbReference type="ARBA" id="ARBA00004236"/>
    </source>
</evidence>
<keyword evidence="5" id="KW-0378">Hydrolase</keyword>
<dbReference type="Proteomes" id="UP000277300">
    <property type="component" value="Unassembled WGS sequence"/>
</dbReference>
<dbReference type="GO" id="GO:0042973">
    <property type="term" value="F:glucan endo-1,3-beta-D-glucosidase activity"/>
    <property type="evidence" value="ECO:0007669"/>
    <property type="project" value="UniProtKB-EC"/>
</dbReference>
<evidence type="ECO:0000256" key="1">
    <source>
        <dbReference type="ARBA" id="ARBA00000382"/>
    </source>
</evidence>
<dbReference type="OrthoDB" id="77201at2759"/>
<evidence type="ECO:0000256" key="13">
    <source>
        <dbReference type="ARBA" id="ARBA00043078"/>
    </source>
</evidence>
<keyword evidence="4" id="KW-1003">Cell membrane</keyword>
<comment type="subcellular location">
    <subcellularLocation>
        <location evidence="2">Cell membrane</location>
    </subcellularLocation>
</comment>
<dbReference type="SUPFAM" id="SSF52540">
    <property type="entry name" value="P-loop containing nucleoside triphosphate hydrolases"/>
    <property type="match status" value="1"/>
</dbReference>
<comment type="function">
    <text evidence="11">Glucanases play a role in cell expansion during growth, in cell-cell fusion during mating, and in spore release during sporulation. This enzyme may be involved in beta-glucan degradation. Active on laminarin and lichenan.</text>
</comment>
<evidence type="ECO:0000256" key="11">
    <source>
        <dbReference type="ARBA" id="ARBA00037649"/>
    </source>
</evidence>
<organism evidence="14 15">
    <name type="scientific">Phytophthora kernoviae</name>
    <dbReference type="NCBI Taxonomy" id="325452"/>
    <lineage>
        <taxon>Eukaryota</taxon>
        <taxon>Sar</taxon>
        <taxon>Stramenopiles</taxon>
        <taxon>Oomycota</taxon>
        <taxon>Peronosporomycetes</taxon>
        <taxon>Peronosporales</taxon>
        <taxon>Peronosporaceae</taxon>
        <taxon>Phytophthora</taxon>
    </lineage>
</organism>
<dbReference type="Gene3D" id="3.20.20.80">
    <property type="entry name" value="Glycosidases"/>
    <property type="match status" value="1"/>
</dbReference>
<dbReference type="SUPFAM" id="SSF51445">
    <property type="entry name" value="(Trans)glycosidases"/>
    <property type="match status" value="1"/>
</dbReference>
<protein>
    <recommendedName>
        <fullName evidence="3">glucan endo-1,3-beta-D-glucosidase</fullName>
        <ecNumber evidence="3">3.2.1.39</ecNumber>
    </recommendedName>
    <alternativeName>
        <fullName evidence="13">Endo-1,3-beta-glucanase btgC</fullName>
    </alternativeName>
    <alternativeName>
        <fullName evidence="12">Laminarinase btgC</fullName>
    </alternativeName>
</protein>
<dbReference type="InterPro" id="IPR027417">
    <property type="entry name" value="P-loop_NTPase"/>
</dbReference>
<name>A0A3F2RD35_9STRA</name>
<dbReference type="Gene3D" id="3.40.50.300">
    <property type="entry name" value="P-loop containing nucleotide triphosphate hydrolases"/>
    <property type="match status" value="1"/>
</dbReference>
<comment type="catalytic activity">
    <reaction evidence="1">
        <text>Hydrolysis of (1-&gt;3)-beta-D-glucosidic linkages in (1-&gt;3)-beta-D-glucans.</text>
        <dbReference type="EC" id="3.2.1.39"/>
    </reaction>
</comment>
<keyword evidence="6" id="KW-0472">Membrane</keyword>